<dbReference type="GO" id="GO:0006303">
    <property type="term" value="P:double-strand break repair via nonhomologous end joining"/>
    <property type="evidence" value="ECO:0007669"/>
    <property type="project" value="InterPro"/>
</dbReference>
<dbReference type="GO" id="GO:0006310">
    <property type="term" value="P:DNA recombination"/>
    <property type="evidence" value="ECO:0007669"/>
    <property type="project" value="UniProtKB-KW"/>
</dbReference>
<keyword evidence="1" id="KW-0233">DNA recombination</keyword>
<feature type="domain" description="Ku" evidence="2">
    <location>
        <begin position="17"/>
        <end position="77"/>
    </location>
</feature>
<evidence type="ECO:0000259" key="2">
    <source>
        <dbReference type="Pfam" id="PF02735"/>
    </source>
</evidence>
<dbReference type="InterPro" id="IPR009187">
    <property type="entry name" value="Prok_Ku"/>
</dbReference>
<keyword evidence="4" id="KW-1185">Reference proteome</keyword>
<dbReference type="Pfam" id="PF02735">
    <property type="entry name" value="Ku"/>
    <property type="match status" value="1"/>
</dbReference>
<accession>A0A1E5NZD6</accession>
<protein>
    <recommendedName>
        <fullName evidence="2">Ku domain-containing protein</fullName>
    </recommendedName>
</protein>
<reference evidence="3 4" key="1">
    <citation type="submission" date="2016-08" db="EMBL/GenBank/DDBJ databases">
        <title>Complete genome sequence of Streptomyces agglomeratus strain 6-3-2, a novel anti-MRSA actinomycete isolated from Wuli of Tebit, China.</title>
        <authorList>
            <person name="Chen X."/>
        </authorList>
    </citation>
    <scope>NUCLEOTIDE SEQUENCE [LARGE SCALE GENOMIC DNA]</scope>
    <source>
        <strain evidence="3 4">6-3-2</strain>
    </source>
</reference>
<name>A0A1E5NZD6_9ACTN</name>
<dbReference type="AlphaFoldDB" id="A0A1E5NZD6"/>
<dbReference type="InterPro" id="IPR006164">
    <property type="entry name" value="DNA_bd_Ku70/Ku80"/>
</dbReference>
<dbReference type="EMBL" id="MEHJ01000002">
    <property type="protein sequence ID" value="OEJ21648.1"/>
    <property type="molecule type" value="Genomic_DNA"/>
</dbReference>
<sequence>MEIRSSMRTVWKGSIVFGMVVLPARLFSATEEHRSRFKEIHSADNGKIHHKRVCEVEGPEEEIPYEAVGRAVELRTGSLYRSRTKTLSVCLCRRGTWRKCSASSQVAILTRSATAGPTTWRRTGQLRTVRTYC</sequence>
<evidence type="ECO:0000313" key="3">
    <source>
        <dbReference type="EMBL" id="OEJ21648.1"/>
    </source>
</evidence>
<dbReference type="Proteomes" id="UP000095759">
    <property type="component" value="Unassembled WGS sequence"/>
</dbReference>
<proteinExistence type="predicted"/>
<dbReference type="PANTHER" id="PTHR41251">
    <property type="entry name" value="NON-HOMOLOGOUS END JOINING PROTEIN KU"/>
    <property type="match status" value="1"/>
</dbReference>
<evidence type="ECO:0000256" key="1">
    <source>
        <dbReference type="ARBA" id="ARBA00023172"/>
    </source>
</evidence>
<evidence type="ECO:0000313" key="4">
    <source>
        <dbReference type="Proteomes" id="UP000095759"/>
    </source>
</evidence>
<dbReference type="PANTHER" id="PTHR41251:SF1">
    <property type="entry name" value="NON-HOMOLOGOUS END JOINING PROTEIN KU"/>
    <property type="match status" value="1"/>
</dbReference>
<comment type="caution">
    <text evidence="3">The sequence shown here is derived from an EMBL/GenBank/DDBJ whole genome shotgun (WGS) entry which is preliminary data.</text>
</comment>
<organism evidence="3 4">
    <name type="scientific">Streptomyces agglomeratus</name>
    <dbReference type="NCBI Taxonomy" id="285458"/>
    <lineage>
        <taxon>Bacteria</taxon>
        <taxon>Bacillati</taxon>
        <taxon>Actinomycetota</taxon>
        <taxon>Actinomycetes</taxon>
        <taxon>Kitasatosporales</taxon>
        <taxon>Streptomycetaceae</taxon>
        <taxon>Streptomyces</taxon>
    </lineage>
</organism>
<gene>
    <name evidence="3" type="ORF">AS594_39725</name>
</gene>
<dbReference type="GO" id="GO:0003690">
    <property type="term" value="F:double-stranded DNA binding"/>
    <property type="evidence" value="ECO:0007669"/>
    <property type="project" value="TreeGrafter"/>
</dbReference>